<evidence type="ECO:0000256" key="3">
    <source>
        <dbReference type="ARBA" id="ARBA00022771"/>
    </source>
</evidence>
<dbReference type="EMBL" id="JASSZA010000005">
    <property type="protein sequence ID" value="KAK2109759.1"/>
    <property type="molecule type" value="Genomic_DNA"/>
</dbReference>
<evidence type="ECO:0000313" key="10">
    <source>
        <dbReference type="EMBL" id="KAK2109759.1"/>
    </source>
</evidence>
<feature type="domain" description="RanBP2-type" evidence="9">
    <location>
        <begin position="64"/>
        <end position="93"/>
    </location>
</feature>
<dbReference type="InterPro" id="IPR051628">
    <property type="entry name" value="LUBAC_E3_Ligases"/>
</dbReference>
<evidence type="ECO:0000256" key="4">
    <source>
        <dbReference type="ARBA" id="ARBA00022786"/>
    </source>
</evidence>
<keyword evidence="5" id="KW-0862">Zinc</keyword>
<dbReference type="SMART" id="SM00547">
    <property type="entry name" value="ZnF_RBZ"/>
    <property type="match status" value="1"/>
</dbReference>
<protein>
    <submittedName>
        <fullName evidence="10">RanBP-type and C3HC4-type zinc finger-containing protein 1</fullName>
    </submittedName>
</protein>
<reference evidence="10 11" key="1">
    <citation type="submission" date="2023-05" db="EMBL/GenBank/DDBJ databases">
        <title>B98-5 Cell Line De Novo Hybrid Assembly: An Optical Mapping Approach.</title>
        <authorList>
            <person name="Kananen K."/>
            <person name="Auerbach J.A."/>
            <person name="Kautto E."/>
            <person name="Blachly J.S."/>
        </authorList>
    </citation>
    <scope>NUCLEOTIDE SEQUENCE [LARGE SCALE GENOMIC DNA]</scope>
    <source>
        <strain evidence="10">B95-8</strain>
        <tissue evidence="10">Cell line</tissue>
    </source>
</reference>
<dbReference type="PANTHER" id="PTHR22770">
    <property type="entry name" value="UBIQUITIN CONJUGATING ENZYME 7 INTERACTING PROTEIN-RELATED"/>
    <property type="match status" value="1"/>
</dbReference>
<evidence type="ECO:0000256" key="7">
    <source>
        <dbReference type="SAM" id="Coils"/>
    </source>
</evidence>
<dbReference type="Proteomes" id="UP001266305">
    <property type="component" value="Unassembled WGS sequence"/>
</dbReference>
<evidence type="ECO:0000256" key="1">
    <source>
        <dbReference type="ARBA" id="ARBA00004906"/>
    </source>
</evidence>
<feature type="region of interest" description="Disordered" evidence="8">
    <location>
        <begin position="1"/>
        <end position="21"/>
    </location>
</feature>
<dbReference type="PROSITE" id="PS50199">
    <property type="entry name" value="ZF_RANBP2_2"/>
    <property type="match status" value="1"/>
</dbReference>
<dbReference type="InterPro" id="IPR001876">
    <property type="entry name" value="Znf_RanBP2"/>
</dbReference>
<sequence length="185" mass="20855">MSVDQVGRMEPPPFNSPPQIWASRTSRCSLGALWSQAPQSPGSLRNLDGGSQMQCPSPHRPLHSQVGWQCPGCTFINKPTRPGCEMCCRARPEAYQVPASYQPDEEERARLAGEEESLRQYQQRKQKQQEGNYLQHVQLDQRSLVLNTEPAECPVCYSVLAPGEAVVLRECLHTFCRVEALVMDW</sequence>
<evidence type="ECO:0000256" key="2">
    <source>
        <dbReference type="ARBA" id="ARBA00022723"/>
    </source>
</evidence>
<proteinExistence type="predicted"/>
<keyword evidence="11" id="KW-1185">Reference proteome</keyword>
<feature type="coiled-coil region" evidence="7">
    <location>
        <begin position="104"/>
        <end position="131"/>
    </location>
</feature>
<feature type="region of interest" description="Disordered" evidence="8">
    <location>
        <begin position="37"/>
        <end position="60"/>
    </location>
</feature>
<dbReference type="PROSITE" id="PS01358">
    <property type="entry name" value="ZF_RANBP2_1"/>
    <property type="match status" value="1"/>
</dbReference>
<evidence type="ECO:0000259" key="9">
    <source>
        <dbReference type="PROSITE" id="PS50199"/>
    </source>
</evidence>
<dbReference type="InterPro" id="IPR036443">
    <property type="entry name" value="Znf_RanBP2_sf"/>
</dbReference>
<organism evidence="10 11">
    <name type="scientific">Saguinus oedipus</name>
    <name type="common">Cotton-top tamarin</name>
    <name type="synonym">Oedipomidas oedipus</name>
    <dbReference type="NCBI Taxonomy" id="9490"/>
    <lineage>
        <taxon>Eukaryota</taxon>
        <taxon>Metazoa</taxon>
        <taxon>Chordata</taxon>
        <taxon>Craniata</taxon>
        <taxon>Vertebrata</taxon>
        <taxon>Euteleostomi</taxon>
        <taxon>Mammalia</taxon>
        <taxon>Eutheria</taxon>
        <taxon>Euarchontoglires</taxon>
        <taxon>Primates</taxon>
        <taxon>Haplorrhini</taxon>
        <taxon>Platyrrhini</taxon>
        <taxon>Cebidae</taxon>
        <taxon>Callitrichinae</taxon>
        <taxon>Saguinus</taxon>
    </lineage>
</organism>
<dbReference type="PANTHER" id="PTHR22770:SF35">
    <property type="entry name" value="RANBP-TYPE AND C3HC4-TYPE ZINC FINGER-CONTAINING PROTEIN 1"/>
    <property type="match status" value="1"/>
</dbReference>
<name>A0ABQ9VK73_SAGOE</name>
<accession>A0ABQ9VK73</accession>
<evidence type="ECO:0000256" key="5">
    <source>
        <dbReference type="ARBA" id="ARBA00022833"/>
    </source>
</evidence>
<evidence type="ECO:0000256" key="8">
    <source>
        <dbReference type="SAM" id="MobiDB-lite"/>
    </source>
</evidence>
<gene>
    <name evidence="10" type="primary">RBCK1</name>
    <name evidence="10" type="ORF">P7K49_009505</name>
</gene>
<keyword evidence="3 6" id="KW-0863">Zinc-finger</keyword>
<comment type="pathway">
    <text evidence="1">Protein modification; protein ubiquitination.</text>
</comment>
<evidence type="ECO:0000256" key="6">
    <source>
        <dbReference type="PROSITE-ProRule" id="PRU00322"/>
    </source>
</evidence>
<dbReference type="Gene3D" id="2.30.30.380">
    <property type="entry name" value="Zn-finger domain of Sec23/24"/>
    <property type="match status" value="1"/>
</dbReference>
<keyword evidence="7" id="KW-0175">Coiled coil</keyword>
<evidence type="ECO:0000313" key="11">
    <source>
        <dbReference type="Proteomes" id="UP001266305"/>
    </source>
</evidence>
<keyword evidence="4" id="KW-0833">Ubl conjugation pathway</keyword>
<dbReference type="SUPFAM" id="SSF90209">
    <property type="entry name" value="Ran binding protein zinc finger-like"/>
    <property type="match status" value="1"/>
</dbReference>
<dbReference type="SUPFAM" id="SSF57850">
    <property type="entry name" value="RING/U-box"/>
    <property type="match status" value="1"/>
</dbReference>
<keyword evidence="2" id="KW-0479">Metal-binding</keyword>
<feature type="compositionally biased region" description="Polar residues" evidence="8">
    <location>
        <begin position="37"/>
        <end position="55"/>
    </location>
</feature>
<comment type="caution">
    <text evidence="10">The sequence shown here is derived from an EMBL/GenBank/DDBJ whole genome shotgun (WGS) entry which is preliminary data.</text>
</comment>